<feature type="non-terminal residue" evidence="2">
    <location>
        <position position="1"/>
    </location>
</feature>
<evidence type="ECO:0000313" key="3">
    <source>
        <dbReference type="Proteomes" id="UP000034154"/>
    </source>
</evidence>
<name>A0A0G1MHG3_9BACT</name>
<feature type="compositionally biased region" description="Basic and acidic residues" evidence="1">
    <location>
        <begin position="1"/>
        <end position="16"/>
    </location>
</feature>
<feature type="region of interest" description="Disordered" evidence="1">
    <location>
        <begin position="1"/>
        <end position="50"/>
    </location>
</feature>
<evidence type="ECO:0000256" key="1">
    <source>
        <dbReference type="SAM" id="MobiDB-lite"/>
    </source>
</evidence>
<dbReference type="EMBL" id="LCJB01000016">
    <property type="protein sequence ID" value="KKT71434.1"/>
    <property type="molecule type" value="Genomic_DNA"/>
</dbReference>
<protein>
    <submittedName>
        <fullName evidence="2">Uncharacterized protein</fullName>
    </submittedName>
</protein>
<accession>A0A0G1MHG3</accession>
<proteinExistence type="predicted"/>
<organism evidence="2 3">
    <name type="scientific">Candidatus Uhrbacteria bacterium GW2011_GWF2_44_350</name>
    <dbReference type="NCBI Taxonomy" id="1619000"/>
    <lineage>
        <taxon>Bacteria</taxon>
        <taxon>Candidatus Uhriibacteriota</taxon>
    </lineage>
</organism>
<reference evidence="2 3" key="1">
    <citation type="journal article" date="2015" name="Nature">
        <title>rRNA introns, odd ribosomes, and small enigmatic genomes across a large radiation of phyla.</title>
        <authorList>
            <person name="Brown C.T."/>
            <person name="Hug L.A."/>
            <person name="Thomas B.C."/>
            <person name="Sharon I."/>
            <person name="Castelle C.J."/>
            <person name="Singh A."/>
            <person name="Wilkins M.J."/>
            <person name="Williams K.H."/>
            <person name="Banfield J.F."/>
        </authorList>
    </citation>
    <scope>NUCLEOTIDE SEQUENCE [LARGE SCALE GENOMIC DNA]</scope>
</reference>
<evidence type="ECO:0000313" key="2">
    <source>
        <dbReference type="EMBL" id="KKT71434.1"/>
    </source>
</evidence>
<gene>
    <name evidence="2" type="ORF">UW63_C0016G0001</name>
</gene>
<comment type="caution">
    <text evidence="2">The sequence shown here is derived from an EMBL/GenBank/DDBJ whole genome shotgun (WGS) entry which is preliminary data.</text>
</comment>
<dbReference type="Proteomes" id="UP000034154">
    <property type="component" value="Unassembled WGS sequence"/>
</dbReference>
<dbReference type="AlphaFoldDB" id="A0A0G1MHG3"/>
<sequence length="68" mass="7752">FGELDRGHGDVGRTADDDSGLGGRGRDVEVESYWQSREERRDESEQEEDVHGFLHSAPWLVFGADRLY</sequence>